<comment type="caution">
    <text evidence="1">The sequence shown here is derived from an EMBL/GenBank/DDBJ whole genome shotgun (WGS) entry which is preliminary data.</text>
</comment>
<evidence type="ECO:0000313" key="2">
    <source>
        <dbReference type="Proteomes" id="UP001157502"/>
    </source>
</evidence>
<dbReference type="EMBL" id="CM055761">
    <property type="protein sequence ID" value="KAJ7986559.1"/>
    <property type="molecule type" value="Genomic_DNA"/>
</dbReference>
<organism evidence="1 2">
    <name type="scientific">Dallia pectoralis</name>
    <name type="common">Alaska blackfish</name>
    <dbReference type="NCBI Taxonomy" id="75939"/>
    <lineage>
        <taxon>Eukaryota</taxon>
        <taxon>Metazoa</taxon>
        <taxon>Chordata</taxon>
        <taxon>Craniata</taxon>
        <taxon>Vertebrata</taxon>
        <taxon>Euteleostomi</taxon>
        <taxon>Actinopterygii</taxon>
        <taxon>Neopterygii</taxon>
        <taxon>Teleostei</taxon>
        <taxon>Protacanthopterygii</taxon>
        <taxon>Esociformes</taxon>
        <taxon>Umbridae</taxon>
        <taxon>Dallia</taxon>
    </lineage>
</organism>
<protein>
    <submittedName>
        <fullName evidence="1">Uncharacterized protein</fullName>
    </submittedName>
</protein>
<proteinExistence type="predicted"/>
<dbReference type="Proteomes" id="UP001157502">
    <property type="component" value="Chromosome 34"/>
</dbReference>
<accession>A0ACC2F5F2</accession>
<sequence>MADEVRVLRCCLKHVNRVYSPPHGQIWSQSKPVPLRPAWGGSQPAPQDTLRACECRSWQPTRAIVPERGIIACTAGIVLT</sequence>
<name>A0ACC2F5F2_DALPE</name>
<keyword evidence="2" id="KW-1185">Reference proteome</keyword>
<gene>
    <name evidence="1" type="ORF">DPEC_G00341110</name>
</gene>
<evidence type="ECO:0000313" key="1">
    <source>
        <dbReference type="EMBL" id="KAJ7986559.1"/>
    </source>
</evidence>
<reference evidence="1" key="1">
    <citation type="submission" date="2021-05" db="EMBL/GenBank/DDBJ databases">
        <authorList>
            <person name="Pan Q."/>
            <person name="Jouanno E."/>
            <person name="Zahm M."/>
            <person name="Klopp C."/>
            <person name="Cabau C."/>
            <person name="Louis A."/>
            <person name="Berthelot C."/>
            <person name="Parey E."/>
            <person name="Roest Crollius H."/>
            <person name="Montfort J."/>
            <person name="Robinson-Rechavi M."/>
            <person name="Bouchez O."/>
            <person name="Lampietro C."/>
            <person name="Lopez Roques C."/>
            <person name="Donnadieu C."/>
            <person name="Postlethwait J."/>
            <person name="Bobe J."/>
            <person name="Dillon D."/>
            <person name="Chandos A."/>
            <person name="von Hippel F."/>
            <person name="Guiguen Y."/>
        </authorList>
    </citation>
    <scope>NUCLEOTIDE SEQUENCE</scope>
    <source>
        <strain evidence="1">YG-Jan2019</strain>
    </source>
</reference>